<dbReference type="GO" id="GO:0005886">
    <property type="term" value="C:plasma membrane"/>
    <property type="evidence" value="ECO:0007669"/>
    <property type="project" value="UniProtKB-SubCell"/>
</dbReference>
<evidence type="ECO:0000256" key="1">
    <source>
        <dbReference type="ARBA" id="ARBA00004651"/>
    </source>
</evidence>
<reference evidence="7" key="2">
    <citation type="journal article" date="2021" name="Microbiome">
        <title>Successional dynamics and alternative stable states in a saline activated sludge microbial community over 9 years.</title>
        <authorList>
            <person name="Wang Y."/>
            <person name="Ye J."/>
            <person name="Ju F."/>
            <person name="Liu L."/>
            <person name="Boyd J.A."/>
            <person name="Deng Y."/>
            <person name="Parks D.H."/>
            <person name="Jiang X."/>
            <person name="Yin X."/>
            <person name="Woodcroft B.J."/>
            <person name="Tyson G.W."/>
            <person name="Hugenholtz P."/>
            <person name="Polz M.F."/>
            <person name="Zhang T."/>
        </authorList>
    </citation>
    <scope>NUCLEOTIDE SEQUENCE</scope>
    <source>
        <strain evidence="7">HKST-UBA01</strain>
    </source>
</reference>
<keyword evidence="2" id="KW-1003">Cell membrane</keyword>
<proteinExistence type="predicted"/>
<dbReference type="PANTHER" id="PTHR40277:SF1">
    <property type="entry name" value="BLL5419 PROTEIN"/>
    <property type="match status" value="1"/>
</dbReference>
<sequence>MEPGERAPGDVVETESLVAKMAGGKKGWIRWGILAALTIFVFVLLSTRLDYGRVRQVLVTANRPLIALAFAVTILFPTFSALRWKRMLRALGYHISFREGCDMIMAAWPMGTITPSKTGDFVKAYYLKGRVPVRLVLGSVLAERTVDILVLLALALVGCLAFHRPRLALLAGGGLVAGLVAIAVLLKARLPIPAKFADKAEGVLRSLRLLAESPSLLAEVVLYTVLNWMASVTQLYLCYVALGQPVPFGLAIGALPLAIFVGLLPLTLSGMGTRDSAIIVLFQGFASPEVSLGVGLLYTLFGYWIPSVLGLPFLKRVLPR</sequence>
<dbReference type="PANTHER" id="PTHR40277">
    <property type="entry name" value="BLL5419 PROTEIN"/>
    <property type="match status" value="1"/>
</dbReference>
<feature type="transmembrane region" description="Helical" evidence="6">
    <location>
        <begin position="145"/>
        <end position="163"/>
    </location>
</feature>
<keyword evidence="3 6" id="KW-0812">Transmembrane</keyword>
<feature type="transmembrane region" description="Helical" evidence="6">
    <location>
        <begin position="28"/>
        <end position="45"/>
    </location>
</feature>
<dbReference type="Proteomes" id="UP000697710">
    <property type="component" value="Unassembled WGS sequence"/>
</dbReference>
<evidence type="ECO:0000256" key="3">
    <source>
        <dbReference type="ARBA" id="ARBA00022692"/>
    </source>
</evidence>
<feature type="transmembrane region" description="Helical" evidence="6">
    <location>
        <begin position="216"/>
        <end position="242"/>
    </location>
</feature>
<dbReference type="EMBL" id="JAGQHR010000043">
    <property type="protein sequence ID" value="MCA9726565.1"/>
    <property type="molecule type" value="Genomic_DNA"/>
</dbReference>
<feature type="transmembrane region" description="Helical" evidence="6">
    <location>
        <begin position="169"/>
        <end position="186"/>
    </location>
</feature>
<evidence type="ECO:0000256" key="5">
    <source>
        <dbReference type="ARBA" id="ARBA00023136"/>
    </source>
</evidence>
<dbReference type="InterPro" id="IPR022791">
    <property type="entry name" value="L-PG_synthase/AglD"/>
</dbReference>
<protein>
    <submittedName>
        <fullName evidence="7">Flippase-like domain-containing protein</fullName>
    </submittedName>
</protein>
<evidence type="ECO:0000313" key="7">
    <source>
        <dbReference type="EMBL" id="MCA9726565.1"/>
    </source>
</evidence>
<evidence type="ECO:0000256" key="4">
    <source>
        <dbReference type="ARBA" id="ARBA00022989"/>
    </source>
</evidence>
<dbReference type="AlphaFoldDB" id="A0A956RNC6"/>
<dbReference type="Pfam" id="PF03706">
    <property type="entry name" value="LPG_synthase_TM"/>
    <property type="match status" value="1"/>
</dbReference>
<feature type="transmembrane region" description="Helical" evidence="6">
    <location>
        <begin position="65"/>
        <end position="84"/>
    </location>
</feature>
<comment type="subcellular location">
    <subcellularLocation>
        <location evidence="1">Cell membrane</location>
        <topology evidence="1">Multi-pass membrane protein</topology>
    </subcellularLocation>
</comment>
<dbReference type="NCBIfam" id="TIGR00374">
    <property type="entry name" value="flippase-like domain"/>
    <property type="match status" value="2"/>
</dbReference>
<evidence type="ECO:0000256" key="2">
    <source>
        <dbReference type="ARBA" id="ARBA00022475"/>
    </source>
</evidence>
<evidence type="ECO:0000313" key="8">
    <source>
        <dbReference type="Proteomes" id="UP000697710"/>
    </source>
</evidence>
<accession>A0A956RNC6</accession>
<gene>
    <name evidence="7" type="ORF">KC729_02715</name>
</gene>
<feature type="transmembrane region" description="Helical" evidence="6">
    <location>
        <begin position="280"/>
        <end position="305"/>
    </location>
</feature>
<keyword evidence="4 6" id="KW-1133">Transmembrane helix</keyword>
<keyword evidence="5 6" id="KW-0472">Membrane</keyword>
<reference evidence="7" key="1">
    <citation type="submission" date="2020-04" db="EMBL/GenBank/DDBJ databases">
        <authorList>
            <person name="Zhang T."/>
        </authorList>
    </citation>
    <scope>NUCLEOTIDE SEQUENCE</scope>
    <source>
        <strain evidence="7">HKST-UBA01</strain>
    </source>
</reference>
<organism evidence="7 8">
    <name type="scientific">Eiseniibacteriota bacterium</name>
    <dbReference type="NCBI Taxonomy" id="2212470"/>
    <lineage>
        <taxon>Bacteria</taxon>
        <taxon>Candidatus Eiseniibacteriota</taxon>
    </lineage>
</organism>
<comment type="caution">
    <text evidence="7">The sequence shown here is derived from an EMBL/GenBank/DDBJ whole genome shotgun (WGS) entry which is preliminary data.</text>
</comment>
<evidence type="ECO:0000256" key="6">
    <source>
        <dbReference type="SAM" id="Phobius"/>
    </source>
</evidence>
<name>A0A956RNC6_UNCEI</name>
<feature type="transmembrane region" description="Helical" evidence="6">
    <location>
        <begin position="248"/>
        <end position="268"/>
    </location>
</feature>